<dbReference type="Proteomes" id="UP001177003">
    <property type="component" value="Chromosome 5"/>
</dbReference>
<organism evidence="2 3">
    <name type="scientific">Lactuca saligna</name>
    <name type="common">Willowleaf lettuce</name>
    <dbReference type="NCBI Taxonomy" id="75948"/>
    <lineage>
        <taxon>Eukaryota</taxon>
        <taxon>Viridiplantae</taxon>
        <taxon>Streptophyta</taxon>
        <taxon>Embryophyta</taxon>
        <taxon>Tracheophyta</taxon>
        <taxon>Spermatophyta</taxon>
        <taxon>Magnoliopsida</taxon>
        <taxon>eudicotyledons</taxon>
        <taxon>Gunneridae</taxon>
        <taxon>Pentapetalae</taxon>
        <taxon>asterids</taxon>
        <taxon>campanulids</taxon>
        <taxon>Asterales</taxon>
        <taxon>Asteraceae</taxon>
        <taxon>Cichorioideae</taxon>
        <taxon>Cichorieae</taxon>
        <taxon>Lactucinae</taxon>
        <taxon>Lactuca</taxon>
    </lineage>
</organism>
<dbReference type="AlphaFoldDB" id="A0AA35Z1Y5"/>
<protein>
    <submittedName>
        <fullName evidence="2">Uncharacterized protein</fullName>
    </submittedName>
</protein>
<feature type="compositionally biased region" description="Acidic residues" evidence="1">
    <location>
        <begin position="336"/>
        <end position="347"/>
    </location>
</feature>
<accession>A0AA35Z1Y5</accession>
<gene>
    <name evidence="2" type="ORF">LSALG_LOCUS23808</name>
</gene>
<feature type="region of interest" description="Disordered" evidence="1">
    <location>
        <begin position="288"/>
        <end position="363"/>
    </location>
</feature>
<evidence type="ECO:0000313" key="2">
    <source>
        <dbReference type="EMBL" id="CAI9284266.1"/>
    </source>
</evidence>
<reference evidence="2" key="1">
    <citation type="submission" date="2023-04" db="EMBL/GenBank/DDBJ databases">
        <authorList>
            <person name="Vijverberg K."/>
            <person name="Xiong W."/>
            <person name="Schranz E."/>
        </authorList>
    </citation>
    <scope>NUCLEOTIDE SEQUENCE</scope>
</reference>
<proteinExistence type="predicted"/>
<name>A0AA35Z1Y5_LACSI</name>
<feature type="compositionally biased region" description="Basic and acidic residues" evidence="1">
    <location>
        <begin position="292"/>
        <end position="320"/>
    </location>
</feature>
<dbReference type="EMBL" id="OX465081">
    <property type="protein sequence ID" value="CAI9284266.1"/>
    <property type="molecule type" value="Genomic_DNA"/>
</dbReference>
<sequence>MPKTFSFGYCTIEDRTCSFVSHIQTFFTTHYEESSATIIFELGNLQTSITNSRYSRLLGLSLARDLIDLESISSSTILEMFYHTGYGNYLAIVSKFNKPNLPPMWNGLFTLIFKSFLEKVMGLDSASKLFLTILYGIYFGINLDYESVLSAQLVQSTIYVTWHSEISCACFWSIIVQRALDRHNIPVIKGSALAKIPIFTLQMLFCLTVQENVEVFDARLFHANKEIEDLKSEKVVIKSWVADVNDHLHNLIKTCDSLLTFSVHQHLAKKLKPIFSILDRIKGVSESSIPKQRGETRKTSGDDKATDGGDDHEQKLKSNDLKNNVASASRGKENLVNDDDEEEEDENEKLKCKTHDDEIDENM</sequence>
<evidence type="ECO:0000256" key="1">
    <source>
        <dbReference type="SAM" id="MobiDB-lite"/>
    </source>
</evidence>
<keyword evidence="3" id="KW-1185">Reference proteome</keyword>
<evidence type="ECO:0000313" key="3">
    <source>
        <dbReference type="Proteomes" id="UP001177003"/>
    </source>
</evidence>